<keyword evidence="2" id="KW-1185">Reference proteome</keyword>
<protein>
    <submittedName>
        <fullName evidence="1">Uncharacterized protein</fullName>
    </submittedName>
</protein>
<evidence type="ECO:0000313" key="1">
    <source>
        <dbReference type="EMBL" id="CAJ0557622.1"/>
    </source>
</evidence>
<reference evidence="1" key="1">
    <citation type="submission" date="2023-06" db="EMBL/GenBank/DDBJ databases">
        <authorList>
            <person name="Delattre M."/>
        </authorList>
    </citation>
    <scope>NUCLEOTIDE SEQUENCE</scope>
    <source>
        <strain evidence="1">AF72</strain>
    </source>
</reference>
<evidence type="ECO:0000313" key="2">
    <source>
        <dbReference type="Proteomes" id="UP001177023"/>
    </source>
</evidence>
<dbReference type="NCBIfam" id="NF047353">
    <property type="entry name" value="tube_lmo2291"/>
    <property type="match status" value="1"/>
</dbReference>
<sequence length="810" mass="87147">MLREASGLVGTACQCDIYDTLPNGKPSDDDLSEAMQEATCAQVHAWLASGDDPIKGAGGQEPRLTTTAIDGASLSYDTYLTAPDRMNALKFLAPVVMSAMDAALAAIDAEITASRGDRVELDHDLTESRGYRRGGVVNAAELIEKAWFVWPVSVQRHAGEGPYEPAFDPTVTVLGKITTKRKLVKAADGSEVISEARVSVHVDTPLIPVGSLVTFPPEFGGRTAVEDGMCYIPCSDPNRKRSAEILAEVAARFGYPQFAEGGIADEITSCGCRVGDPAALRGWCSRPDDPALLEALVSTALNFPIEPVRDAITDGIQDALDVIHQDAVNRAPKETGFLRNDSGTIAEGHEGIVHFDAIYSVIQHEALGYHHQDADRVGDPIKSTTTILRRVGDHAAVMWVRDDDQEEAYIPHAPRRRRTRLDEIMDKRRLDLPTKRCTMTLVRAPDTVELLEALAQHLATLGLARYAPNGIYVGEGLPAIFFGQLPDKPDTAILLNSYNDDRTRDAATPDYYVQLRFRTAGRDPRIVNRLADSVFRALDDRLHERSNTVWAGVNILSCIRHIPGPIAPDSLSSTLARDWILEVLIGSDWTRVRGLTSVSPIFEGALQDDSDIDSEGYASEIATGLSYRIEGGGKRKGENTAGFVDDPGQNYLRQLGRKTGLANKVKARIYRRDDLPDAYQGTHPVKWTDSPASDPNALQEFSFTLGFGGKPEEITKPLVPSGAQVFNVSFGGATAGNATLTWNGQTTSNIAFNAAASAVKSALVALDDGYKAADFTVTGSAGEYVITVPGGTVTGDGTGLTGGTLTITAA</sequence>
<feature type="non-terminal residue" evidence="1">
    <location>
        <position position="1"/>
    </location>
</feature>
<gene>
    <name evidence="1" type="ORF">MSPICULIGERA_LOCUS380</name>
</gene>
<proteinExistence type="predicted"/>
<comment type="caution">
    <text evidence="1">The sequence shown here is derived from an EMBL/GenBank/DDBJ whole genome shotgun (WGS) entry which is preliminary data.</text>
</comment>
<accession>A0AA36C3A3</accession>
<dbReference type="AlphaFoldDB" id="A0AA36C3A3"/>
<dbReference type="Proteomes" id="UP001177023">
    <property type="component" value="Unassembled WGS sequence"/>
</dbReference>
<dbReference type="EMBL" id="CATQJA010000067">
    <property type="protein sequence ID" value="CAJ0557622.1"/>
    <property type="molecule type" value="Genomic_DNA"/>
</dbReference>
<organism evidence="1 2">
    <name type="scientific">Mesorhabditis spiculigera</name>
    <dbReference type="NCBI Taxonomy" id="96644"/>
    <lineage>
        <taxon>Eukaryota</taxon>
        <taxon>Metazoa</taxon>
        <taxon>Ecdysozoa</taxon>
        <taxon>Nematoda</taxon>
        <taxon>Chromadorea</taxon>
        <taxon>Rhabditida</taxon>
        <taxon>Rhabditina</taxon>
        <taxon>Rhabditomorpha</taxon>
        <taxon>Rhabditoidea</taxon>
        <taxon>Rhabditidae</taxon>
        <taxon>Mesorhabditinae</taxon>
        <taxon>Mesorhabditis</taxon>
    </lineage>
</organism>
<name>A0AA36C3A3_9BILA</name>